<comment type="subcellular location">
    <subcellularLocation>
        <location evidence="1">Membrane</location>
        <topology evidence="1">Multi-pass membrane protein</topology>
    </subcellularLocation>
</comment>
<dbReference type="GO" id="GO:0016020">
    <property type="term" value="C:membrane"/>
    <property type="evidence" value="ECO:0007669"/>
    <property type="project" value="UniProtKB-SubCell"/>
</dbReference>
<name>A0AAV4WAX3_9ARAC</name>
<dbReference type="SUPFAM" id="SSF53850">
    <property type="entry name" value="Periplasmic binding protein-like II"/>
    <property type="match status" value="1"/>
</dbReference>
<evidence type="ECO:0000313" key="13">
    <source>
        <dbReference type="Proteomes" id="UP001054837"/>
    </source>
</evidence>
<evidence type="ECO:0000256" key="4">
    <source>
        <dbReference type="ARBA" id="ARBA00022989"/>
    </source>
</evidence>
<evidence type="ECO:0000256" key="10">
    <source>
        <dbReference type="ARBA" id="ARBA00023303"/>
    </source>
</evidence>
<dbReference type="EMBL" id="BPLQ01014428">
    <property type="protein sequence ID" value="GIY79631.1"/>
    <property type="molecule type" value="Genomic_DNA"/>
</dbReference>
<keyword evidence="5" id="KW-0406">Ion transport</keyword>
<dbReference type="InterPro" id="IPR019594">
    <property type="entry name" value="Glu/Gly-bd"/>
</dbReference>
<keyword evidence="7" id="KW-0675">Receptor</keyword>
<dbReference type="PANTHER" id="PTHR18966">
    <property type="entry name" value="IONOTROPIC GLUTAMATE RECEPTOR"/>
    <property type="match status" value="1"/>
</dbReference>
<keyword evidence="10" id="KW-0407">Ion channel</keyword>
<dbReference type="Gene3D" id="3.40.190.10">
    <property type="entry name" value="Periplasmic binding protein-like II"/>
    <property type="match status" value="1"/>
</dbReference>
<evidence type="ECO:0000256" key="3">
    <source>
        <dbReference type="ARBA" id="ARBA00022692"/>
    </source>
</evidence>
<keyword evidence="4" id="KW-1133">Transmembrane helix</keyword>
<evidence type="ECO:0000256" key="5">
    <source>
        <dbReference type="ARBA" id="ARBA00023065"/>
    </source>
</evidence>
<evidence type="ECO:0000256" key="6">
    <source>
        <dbReference type="ARBA" id="ARBA00023136"/>
    </source>
</evidence>
<comment type="caution">
    <text evidence="12">The sequence shown here is derived from an EMBL/GenBank/DDBJ whole genome shotgun (WGS) entry which is preliminary data.</text>
</comment>
<keyword evidence="2" id="KW-0813">Transport</keyword>
<dbReference type="Proteomes" id="UP001054837">
    <property type="component" value="Unassembled WGS sequence"/>
</dbReference>
<dbReference type="AlphaFoldDB" id="A0AAV4WAX3"/>
<protein>
    <recommendedName>
        <fullName evidence="11">Ionotropic glutamate receptor L-glutamate and glycine-binding domain-containing protein</fullName>
    </recommendedName>
</protein>
<organism evidence="12 13">
    <name type="scientific">Caerostris darwini</name>
    <dbReference type="NCBI Taxonomy" id="1538125"/>
    <lineage>
        <taxon>Eukaryota</taxon>
        <taxon>Metazoa</taxon>
        <taxon>Ecdysozoa</taxon>
        <taxon>Arthropoda</taxon>
        <taxon>Chelicerata</taxon>
        <taxon>Arachnida</taxon>
        <taxon>Araneae</taxon>
        <taxon>Araneomorphae</taxon>
        <taxon>Entelegynae</taxon>
        <taxon>Araneoidea</taxon>
        <taxon>Araneidae</taxon>
        <taxon>Caerostris</taxon>
    </lineage>
</organism>
<evidence type="ECO:0000256" key="7">
    <source>
        <dbReference type="ARBA" id="ARBA00023170"/>
    </source>
</evidence>
<keyword evidence="6" id="KW-0472">Membrane</keyword>
<evidence type="ECO:0000256" key="8">
    <source>
        <dbReference type="ARBA" id="ARBA00023180"/>
    </source>
</evidence>
<accession>A0AAV4WAX3</accession>
<keyword evidence="8" id="KW-0325">Glycoprotein</keyword>
<dbReference type="Pfam" id="PF10613">
    <property type="entry name" value="Lig_chan-Glu_bd"/>
    <property type="match status" value="1"/>
</dbReference>
<keyword evidence="9" id="KW-1071">Ligand-gated ion channel</keyword>
<gene>
    <name evidence="12" type="ORF">CDAR_197481</name>
</gene>
<proteinExistence type="predicted"/>
<dbReference type="GO" id="GO:0015276">
    <property type="term" value="F:ligand-gated monoatomic ion channel activity"/>
    <property type="evidence" value="ECO:0007669"/>
    <property type="project" value="InterPro"/>
</dbReference>
<feature type="domain" description="Ionotropic glutamate receptor L-glutamate and glycine-binding" evidence="11">
    <location>
        <begin position="1"/>
        <end position="40"/>
    </location>
</feature>
<evidence type="ECO:0000256" key="1">
    <source>
        <dbReference type="ARBA" id="ARBA00004141"/>
    </source>
</evidence>
<sequence>MVGEVLSGVADMAIADLTITSTREKVMDFTLPYMNTGVAVRDGGLPGSELRALHSGQAQPLRVGRRQPLQAGREDRGELLHATQQHVVHYRLTHAAGLRDSPQVLSNTNGNQHFLLFHFDYDFFLHCKLGRFSDHRESRIPNRVSEGFGETDQDQVRLSCRRID</sequence>
<evidence type="ECO:0000256" key="9">
    <source>
        <dbReference type="ARBA" id="ARBA00023286"/>
    </source>
</evidence>
<reference evidence="12 13" key="1">
    <citation type="submission" date="2021-06" db="EMBL/GenBank/DDBJ databases">
        <title>Caerostris darwini draft genome.</title>
        <authorList>
            <person name="Kono N."/>
            <person name="Arakawa K."/>
        </authorList>
    </citation>
    <scope>NUCLEOTIDE SEQUENCE [LARGE SCALE GENOMIC DNA]</scope>
</reference>
<evidence type="ECO:0000313" key="12">
    <source>
        <dbReference type="EMBL" id="GIY79631.1"/>
    </source>
</evidence>
<dbReference type="InterPro" id="IPR015683">
    <property type="entry name" value="Ionotropic_Glu_rcpt"/>
</dbReference>
<evidence type="ECO:0000256" key="2">
    <source>
        <dbReference type="ARBA" id="ARBA00022448"/>
    </source>
</evidence>
<keyword evidence="13" id="KW-1185">Reference proteome</keyword>
<evidence type="ECO:0000259" key="11">
    <source>
        <dbReference type="Pfam" id="PF10613"/>
    </source>
</evidence>
<keyword evidence="3" id="KW-0812">Transmembrane</keyword>